<protein>
    <submittedName>
        <fullName evidence="3">Bifunctional hemolysin/adenylate cyclase</fullName>
    </submittedName>
</protein>
<accession>A0AAV4Z3V9</accession>
<dbReference type="EMBL" id="BPQF01000007">
    <property type="protein sequence ID" value="GJD38606.1"/>
    <property type="molecule type" value="Genomic_DNA"/>
</dbReference>
<dbReference type="Pfam" id="PF00353">
    <property type="entry name" value="HemolysinCabind"/>
    <property type="match status" value="3"/>
</dbReference>
<dbReference type="InterPro" id="IPR011049">
    <property type="entry name" value="Serralysin-like_metalloprot_C"/>
</dbReference>
<dbReference type="GO" id="GO:0005509">
    <property type="term" value="F:calcium ion binding"/>
    <property type="evidence" value="ECO:0007669"/>
    <property type="project" value="InterPro"/>
</dbReference>
<dbReference type="InterPro" id="IPR050557">
    <property type="entry name" value="RTX_toxin/Mannuronan_C5-epim"/>
</dbReference>
<dbReference type="PANTHER" id="PTHR38340">
    <property type="entry name" value="S-LAYER PROTEIN"/>
    <property type="match status" value="1"/>
</dbReference>
<keyword evidence="2" id="KW-0964">Secreted</keyword>
<proteinExistence type="predicted"/>
<dbReference type="AlphaFoldDB" id="A0AAV4Z3V9"/>
<dbReference type="PROSITE" id="PS00330">
    <property type="entry name" value="HEMOLYSIN_CALCIUM"/>
    <property type="match status" value="2"/>
</dbReference>
<organism evidence="3 4">
    <name type="scientific">Methylobacterium bullatum</name>
    <dbReference type="NCBI Taxonomy" id="570505"/>
    <lineage>
        <taxon>Bacteria</taxon>
        <taxon>Pseudomonadati</taxon>
        <taxon>Pseudomonadota</taxon>
        <taxon>Alphaproteobacteria</taxon>
        <taxon>Hyphomicrobiales</taxon>
        <taxon>Methylobacteriaceae</taxon>
        <taxon>Methylobacterium</taxon>
    </lineage>
</organism>
<dbReference type="PANTHER" id="PTHR38340:SF1">
    <property type="entry name" value="S-LAYER PROTEIN"/>
    <property type="match status" value="1"/>
</dbReference>
<gene>
    <name evidence="3" type="primary">cya_2</name>
    <name evidence="3" type="ORF">OICFNHDK_1051</name>
</gene>
<reference evidence="3" key="1">
    <citation type="journal article" date="2016" name="Front. Microbiol.">
        <title>Genome Sequence of the Piezophilic, Mesophilic Sulfate-Reducing Bacterium Desulfovibrio indicus J2T.</title>
        <authorList>
            <person name="Cao J."/>
            <person name="Maignien L."/>
            <person name="Shao Z."/>
            <person name="Alain K."/>
            <person name="Jebbar M."/>
        </authorList>
    </citation>
    <scope>NUCLEOTIDE SEQUENCE</scope>
    <source>
        <strain evidence="3">DSM 21893</strain>
    </source>
</reference>
<evidence type="ECO:0000313" key="4">
    <source>
        <dbReference type="Proteomes" id="UP001055307"/>
    </source>
</evidence>
<evidence type="ECO:0000256" key="1">
    <source>
        <dbReference type="ARBA" id="ARBA00004613"/>
    </source>
</evidence>
<dbReference type="Gene3D" id="2.150.10.10">
    <property type="entry name" value="Serralysin-like metalloprotease, C-terminal"/>
    <property type="match status" value="2"/>
</dbReference>
<keyword evidence="4" id="KW-1185">Reference proteome</keyword>
<dbReference type="PRINTS" id="PR00313">
    <property type="entry name" value="CABNDNGRPT"/>
</dbReference>
<reference evidence="3" key="2">
    <citation type="submission" date="2021-08" db="EMBL/GenBank/DDBJ databases">
        <authorList>
            <person name="Tani A."/>
            <person name="Ola A."/>
            <person name="Ogura Y."/>
            <person name="Katsura K."/>
            <person name="Hayashi T."/>
        </authorList>
    </citation>
    <scope>NUCLEOTIDE SEQUENCE</scope>
    <source>
        <strain evidence="3">DSM 21893</strain>
    </source>
</reference>
<name>A0AAV4Z3V9_9HYPH</name>
<dbReference type="Proteomes" id="UP001055307">
    <property type="component" value="Unassembled WGS sequence"/>
</dbReference>
<dbReference type="SUPFAM" id="SSF51120">
    <property type="entry name" value="beta-Roll"/>
    <property type="match status" value="3"/>
</dbReference>
<dbReference type="InterPro" id="IPR018511">
    <property type="entry name" value="Hemolysin-typ_Ca-bd_CS"/>
</dbReference>
<dbReference type="InterPro" id="IPR001343">
    <property type="entry name" value="Hemolysn_Ca-bd"/>
</dbReference>
<dbReference type="RefSeq" id="WP_192215282.1">
    <property type="nucleotide sequence ID" value="NZ_BPQF01000007.1"/>
</dbReference>
<comment type="subcellular location">
    <subcellularLocation>
        <location evidence="1">Secreted</location>
    </subcellularLocation>
</comment>
<evidence type="ECO:0000313" key="3">
    <source>
        <dbReference type="EMBL" id="GJD38606.1"/>
    </source>
</evidence>
<comment type="caution">
    <text evidence="3">The sequence shown here is derived from an EMBL/GenBank/DDBJ whole genome shotgun (WGS) entry which is preliminary data.</text>
</comment>
<sequence>MIRDSDGDGTTLFYFSEDRLSHHATAFSGGYDFNFSDRLGKTTLEGGNFADVLTGGSGSDSLLGGLGGDTLNGRRGNDALEGGAGADILNGSLGTDTASYQNSSAGVTVNLNTGVNRGGDAEGDVLISISRINGSTHGDDLTGSAAANTLIGNGGSDSLYGLGGNDRLVVANSPVIVNGGTGKDALIVTGAIELTDSNFRNIEKTYVRNGGDASFELVTHGQTIVSQTTSEIGTLINGSQGNDRISSGDGSDIIIGGTGNDKLFSGLGDNIFGYENANFGRDNIYNFEVNTDRLLITSIARSFSDVEIKAINDGQDTEITFARIADASQKIILHDVVASSLTEGSFII</sequence>
<evidence type="ECO:0000256" key="2">
    <source>
        <dbReference type="ARBA" id="ARBA00022525"/>
    </source>
</evidence>
<dbReference type="GO" id="GO:0005576">
    <property type="term" value="C:extracellular region"/>
    <property type="evidence" value="ECO:0007669"/>
    <property type="project" value="UniProtKB-SubCell"/>
</dbReference>